<gene>
    <name evidence="9" type="primary">murD</name>
    <name evidence="13" type="ORF">DKG75_21160</name>
</gene>
<keyword evidence="9 10" id="KW-0573">Peptidoglycan synthesis</keyword>
<keyword evidence="3 9" id="KW-0963">Cytoplasm</keyword>
<feature type="domain" description="Mur ligase C-terminal" evidence="11">
    <location>
        <begin position="317"/>
        <end position="431"/>
    </location>
</feature>
<evidence type="ECO:0000259" key="12">
    <source>
        <dbReference type="Pfam" id="PF08245"/>
    </source>
</evidence>
<accession>A0A317DTN1</accession>
<dbReference type="InterPro" id="IPR004101">
    <property type="entry name" value="Mur_ligase_C"/>
</dbReference>
<evidence type="ECO:0000256" key="10">
    <source>
        <dbReference type="RuleBase" id="RU003664"/>
    </source>
</evidence>
<dbReference type="GO" id="GO:0008764">
    <property type="term" value="F:UDP-N-acetylmuramoylalanine-D-glutamate ligase activity"/>
    <property type="evidence" value="ECO:0007669"/>
    <property type="project" value="UniProtKB-UniRule"/>
</dbReference>
<dbReference type="EC" id="6.3.2.9" evidence="9 10"/>
<dbReference type="GO" id="GO:0005524">
    <property type="term" value="F:ATP binding"/>
    <property type="evidence" value="ECO:0007669"/>
    <property type="project" value="UniProtKB-UniRule"/>
</dbReference>
<dbReference type="GO" id="GO:0009252">
    <property type="term" value="P:peptidoglycan biosynthetic process"/>
    <property type="evidence" value="ECO:0007669"/>
    <property type="project" value="UniProtKB-UniRule"/>
</dbReference>
<keyword evidence="4 9" id="KW-0436">Ligase</keyword>
<evidence type="ECO:0000256" key="1">
    <source>
        <dbReference type="ARBA" id="ARBA00004496"/>
    </source>
</evidence>
<protein>
    <recommendedName>
        <fullName evidence="9 10">UDP-N-acetylmuramoylalanine--D-glutamate ligase</fullName>
        <ecNumber evidence="9 10">6.3.2.9</ecNumber>
    </recommendedName>
    <alternativeName>
        <fullName evidence="9">D-glutamic acid-adding enzyme</fullName>
    </alternativeName>
    <alternativeName>
        <fullName evidence="9">UDP-N-acetylmuramoyl-L-alanyl-D-glutamate synthetase</fullName>
    </alternativeName>
</protein>
<evidence type="ECO:0000313" key="14">
    <source>
        <dbReference type="Proteomes" id="UP000246077"/>
    </source>
</evidence>
<dbReference type="AlphaFoldDB" id="A0A317DTN1"/>
<feature type="binding site" evidence="9">
    <location>
        <begin position="120"/>
        <end position="126"/>
    </location>
    <ligand>
        <name>ATP</name>
        <dbReference type="ChEBI" id="CHEBI:30616"/>
    </ligand>
</feature>
<evidence type="ECO:0000313" key="13">
    <source>
        <dbReference type="EMBL" id="PWR18048.1"/>
    </source>
</evidence>
<dbReference type="SUPFAM" id="SSF53623">
    <property type="entry name" value="MurD-like peptide ligases, catalytic domain"/>
    <property type="match status" value="1"/>
</dbReference>
<dbReference type="Proteomes" id="UP000246077">
    <property type="component" value="Unassembled WGS sequence"/>
</dbReference>
<dbReference type="Gene3D" id="3.40.1190.10">
    <property type="entry name" value="Mur-like, catalytic domain"/>
    <property type="match status" value="1"/>
</dbReference>
<comment type="similarity">
    <text evidence="9">Belongs to the MurCDEF family.</text>
</comment>
<dbReference type="InterPro" id="IPR036615">
    <property type="entry name" value="Mur_ligase_C_dom_sf"/>
</dbReference>
<keyword evidence="9 10" id="KW-0133">Cell shape</keyword>
<dbReference type="GO" id="GO:0008360">
    <property type="term" value="P:regulation of cell shape"/>
    <property type="evidence" value="ECO:0007669"/>
    <property type="project" value="UniProtKB-KW"/>
</dbReference>
<dbReference type="GO" id="GO:0051301">
    <property type="term" value="P:cell division"/>
    <property type="evidence" value="ECO:0007669"/>
    <property type="project" value="UniProtKB-KW"/>
</dbReference>
<evidence type="ECO:0000256" key="5">
    <source>
        <dbReference type="ARBA" id="ARBA00022618"/>
    </source>
</evidence>
<dbReference type="NCBIfam" id="TIGR01087">
    <property type="entry name" value="murD"/>
    <property type="match status" value="1"/>
</dbReference>
<keyword evidence="5 9" id="KW-0132">Cell division</keyword>
<evidence type="ECO:0000256" key="7">
    <source>
        <dbReference type="ARBA" id="ARBA00022840"/>
    </source>
</evidence>
<comment type="subcellular location">
    <subcellularLocation>
        <location evidence="1 9 10">Cytoplasm</location>
    </subcellularLocation>
</comment>
<dbReference type="InterPro" id="IPR036565">
    <property type="entry name" value="Mur-like_cat_sf"/>
</dbReference>
<dbReference type="Pfam" id="PF08245">
    <property type="entry name" value="Mur_ligase_M"/>
    <property type="match status" value="1"/>
</dbReference>
<dbReference type="GO" id="GO:0005737">
    <property type="term" value="C:cytoplasm"/>
    <property type="evidence" value="ECO:0007669"/>
    <property type="project" value="UniProtKB-SubCell"/>
</dbReference>
<dbReference type="InterPro" id="IPR013221">
    <property type="entry name" value="Mur_ligase_cen"/>
</dbReference>
<dbReference type="InterPro" id="IPR018109">
    <property type="entry name" value="Folylpolyglutamate_synth_CS"/>
</dbReference>
<keyword evidence="6 9" id="KW-0547">Nucleotide-binding</keyword>
<proteinExistence type="inferred from homology"/>
<dbReference type="SUPFAM" id="SSF53244">
    <property type="entry name" value="MurD-like peptide ligases, peptide-binding domain"/>
    <property type="match status" value="1"/>
</dbReference>
<keyword evidence="14" id="KW-1185">Reference proteome</keyword>
<organism evidence="13 14">
    <name type="scientific">Zavarzinia compransoris</name>
    <dbReference type="NCBI Taxonomy" id="1264899"/>
    <lineage>
        <taxon>Bacteria</taxon>
        <taxon>Pseudomonadati</taxon>
        <taxon>Pseudomonadota</taxon>
        <taxon>Alphaproteobacteria</taxon>
        <taxon>Rhodospirillales</taxon>
        <taxon>Zavarziniaceae</taxon>
        <taxon>Zavarzinia</taxon>
    </lineage>
</organism>
<dbReference type="PANTHER" id="PTHR43692">
    <property type="entry name" value="UDP-N-ACETYLMURAMOYLALANINE--D-GLUTAMATE LIGASE"/>
    <property type="match status" value="1"/>
</dbReference>
<dbReference type="RefSeq" id="WP_109923182.1">
    <property type="nucleotide sequence ID" value="NZ_QGLF01000007.1"/>
</dbReference>
<dbReference type="PROSITE" id="PS01011">
    <property type="entry name" value="FOLYLPOLYGLU_SYNT_1"/>
    <property type="match status" value="1"/>
</dbReference>
<dbReference type="HAMAP" id="MF_00639">
    <property type="entry name" value="MurD"/>
    <property type="match status" value="1"/>
</dbReference>
<keyword evidence="9 10" id="KW-0961">Cell wall biogenesis/degradation</keyword>
<reference evidence="14" key="1">
    <citation type="submission" date="2018-05" db="EMBL/GenBank/DDBJ databases">
        <title>Zavarzinia sp. HR-AS.</title>
        <authorList>
            <person name="Lee Y."/>
            <person name="Jeon C.O."/>
        </authorList>
    </citation>
    <scope>NUCLEOTIDE SEQUENCE [LARGE SCALE GENOMIC DNA]</scope>
    <source>
        <strain evidence="14">DSM 1231</strain>
    </source>
</reference>
<dbReference type="GO" id="GO:0071555">
    <property type="term" value="P:cell wall organization"/>
    <property type="evidence" value="ECO:0007669"/>
    <property type="project" value="UniProtKB-KW"/>
</dbReference>
<dbReference type="Pfam" id="PF02875">
    <property type="entry name" value="Mur_ligase_C"/>
    <property type="match status" value="1"/>
</dbReference>
<evidence type="ECO:0000256" key="8">
    <source>
        <dbReference type="ARBA" id="ARBA00023306"/>
    </source>
</evidence>
<evidence type="ECO:0000256" key="3">
    <source>
        <dbReference type="ARBA" id="ARBA00022490"/>
    </source>
</evidence>
<keyword evidence="8 9" id="KW-0131">Cell cycle</keyword>
<dbReference type="Gene3D" id="3.40.50.720">
    <property type="entry name" value="NAD(P)-binding Rossmann-like Domain"/>
    <property type="match status" value="1"/>
</dbReference>
<dbReference type="EMBL" id="QGLF01000007">
    <property type="protein sequence ID" value="PWR18048.1"/>
    <property type="molecule type" value="Genomic_DNA"/>
</dbReference>
<dbReference type="InterPro" id="IPR005762">
    <property type="entry name" value="MurD"/>
</dbReference>
<evidence type="ECO:0000256" key="6">
    <source>
        <dbReference type="ARBA" id="ARBA00022741"/>
    </source>
</evidence>
<feature type="domain" description="Mur ligase central" evidence="12">
    <location>
        <begin position="118"/>
        <end position="294"/>
    </location>
</feature>
<comment type="catalytic activity">
    <reaction evidence="9 10">
        <text>UDP-N-acetyl-alpha-D-muramoyl-L-alanine + D-glutamate + ATP = UDP-N-acetyl-alpha-D-muramoyl-L-alanyl-D-glutamate + ADP + phosphate + H(+)</text>
        <dbReference type="Rhea" id="RHEA:16429"/>
        <dbReference type="ChEBI" id="CHEBI:15378"/>
        <dbReference type="ChEBI" id="CHEBI:29986"/>
        <dbReference type="ChEBI" id="CHEBI:30616"/>
        <dbReference type="ChEBI" id="CHEBI:43474"/>
        <dbReference type="ChEBI" id="CHEBI:83898"/>
        <dbReference type="ChEBI" id="CHEBI:83900"/>
        <dbReference type="ChEBI" id="CHEBI:456216"/>
        <dbReference type="EC" id="6.3.2.9"/>
    </reaction>
</comment>
<evidence type="ECO:0000256" key="4">
    <source>
        <dbReference type="ARBA" id="ARBA00022598"/>
    </source>
</evidence>
<sequence length="459" mass="47229">MIVADSFKGQRVAVFGLAKTGISAARSLALGGATVLAWDDKPAARDKAAAEGVALADLRAADWSGIAALVLAPGVPLTHPEPHDVVKLARAAQVPVIGDMELFACSSQRLAGTRVVMITGTNGKSTTTALTAHLLAAAGVPVAVGGNLGTAVLDLEPLPAGGVYVFEISSYQIDLIDTLVPDVAVLLNITPDHLDRHGGMAGYVAVKERLFRDQRPDQVAIVGIDDEFSAGIADRIAARGGDLRPLAVGQVLDAGISARDGTLYEDGVARFDLTALPRLPGAHNWQNVGAAYGALRGLGLGAAAILAGLDTFPGLAHRMEQVGSRGPVRFVNDSKATNADAAAKALAAYDRIYWIAGGKPKAGGITTLSAFWPRIARAYLIGEAAEDFAATLQGHVPAVITGTLEAAVAAAARDAAADRDGAPVVLLSPACASFDQFTSFEARGDRFRALVQSLGEVAA</sequence>
<comment type="pathway">
    <text evidence="2 9 10">Cell wall biogenesis; peptidoglycan biosynthesis.</text>
</comment>
<comment type="caution">
    <text evidence="13">The sequence shown here is derived from an EMBL/GenBank/DDBJ whole genome shotgun (WGS) entry which is preliminary data.</text>
</comment>
<evidence type="ECO:0000256" key="9">
    <source>
        <dbReference type="HAMAP-Rule" id="MF_00639"/>
    </source>
</evidence>
<dbReference type="OrthoDB" id="9809796at2"/>
<evidence type="ECO:0000256" key="2">
    <source>
        <dbReference type="ARBA" id="ARBA00004752"/>
    </source>
</evidence>
<dbReference type="PANTHER" id="PTHR43692:SF1">
    <property type="entry name" value="UDP-N-ACETYLMURAMOYLALANINE--D-GLUTAMATE LIGASE"/>
    <property type="match status" value="1"/>
</dbReference>
<dbReference type="UniPathway" id="UPA00219"/>
<keyword evidence="7 9" id="KW-0067">ATP-binding</keyword>
<dbReference type="GO" id="GO:0004326">
    <property type="term" value="F:tetrahydrofolylpolyglutamate synthase activity"/>
    <property type="evidence" value="ECO:0007669"/>
    <property type="project" value="InterPro"/>
</dbReference>
<dbReference type="Gene3D" id="3.90.190.20">
    <property type="entry name" value="Mur ligase, C-terminal domain"/>
    <property type="match status" value="1"/>
</dbReference>
<dbReference type="SUPFAM" id="SSF51984">
    <property type="entry name" value="MurCD N-terminal domain"/>
    <property type="match status" value="1"/>
</dbReference>
<name>A0A317DTN1_9PROT</name>
<comment type="function">
    <text evidence="9 10">Cell wall formation. Catalyzes the addition of glutamate to the nucleotide precursor UDP-N-acetylmuramoyl-L-alanine (UMA).</text>
</comment>
<evidence type="ECO:0000259" key="11">
    <source>
        <dbReference type="Pfam" id="PF02875"/>
    </source>
</evidence>